<dbReference type="EMBL" id="PKFO01000004">
    <property type="protein sequence ID" value="PVH20735.1"/>
    <property type="molecule type" value="Genomic_DNA"/>
</dbReference>
<comment type="caution">
    <text evidence="12">The sequence shown here is derived from an EMBL/GenBank/DDBJ whole genome shotgun (WGS) entry which is preliminary data.</text>
</comment>
<organism evidence="12 13">
    <name type="scientific">Candidozyma haemuli</name>
    <dbReference type="NCBI Taxonomy" id="45357"/>
    <lineage>
        <taxon>Eukaryota</taxon>
        <taxon>Fungi</taxon>
        <taxon>Dikarya</taxon>
        <taxon>Ascomycota</taxon>
        <taxon>Saccharomycotina</taxon>
        <taxon>Pichiomycetes</taxon>
        <taxon>Metschnikowiaceae</taxon>
        <taxon>Candidozyma</taxon>
    </lineage>
</organism>
<keyword evidence="6" id="KW-0446">Lipid-binding</keyword>
<dbReference type="GO" id="GO:0008289">
    <property type="term" value="F:lipid binding"/>
    <property type="evidence" value="ECO:0007669"/>
    <property type="project" value="UniProtKB-KW"/>
</dbReference>
<evidence type="ECO:0000313" key="13">
    <source>
        <dbReference type="Proteomes" id="UP000244309"/>
    </source>
</evidence>
<evidence type="ECO:0000256" key="8">
    <source>
        <dbReference type="HAMAP-Rule" id="MF_03103"/>
    </source>
</evidence>
<dbReference type="CDD" id="cd21671">
    <property type="entry name" value="SMP_Mmm1"/>
    <property type="match status" value="1"/>
</dbReference>
<dbReference type="GO" id="GO:0045040">
    <property type="term" value="P:protein insertion into mitochondrial outer membrane"/>
    <property type="evidence" value="ECO:0007669"/>
    <property type="project" value="UniProtKB-UniRule"/>
</dbReference>
<feature type="compositionally biased region" description="Polar residues" evidence="9">
    <location>
        <begin position="1"/>
        <end position="12"/>
    </location>
</feature>
<dbReference type="HAMAP" id="MF_03103">
    <property type="entry name" value="Mmm1"/>
    <property type="match status" value="1"/>
</dbReference>
<evidence type="ECO:0000256" key="10">
    <source>
        <dbReference type="SAM" id="Phobius"/>
    </source>
</evidence>
<dbReference type="GO" id="GO:1990456">
    <property type="term" value="P:mitochondrion-endoplasmic reticulum membrane tethering"/>
    <property type="evidence" value="ECO:0007669"/>
    <property type="project" value="TreeGrafter"/>
</dbReference>
<dbReference type="Pfam" id="PF10296">
    <property type="entry name" value="MMM1"/>
    <property type="match status" value="1"/>
</dbReference>
<comment type="function">
    <text evidence="8">Component of the ERMES/MDM complex, which serves as a molecular tether to connect the endoplasmic reticulum (ER) and mitochondria. Components of this complex are involved in the control of mitochondrial shape and protein biogenesis, and function in nonvesicular lipid trafficking between the ER and mitochondria. The MDM12-MMM1 subcomplex functions in the major beta-barrel assembly pathway that is responsible for biogenesis of all outer membrane beta-barrel proteins, and acts in a late step after the SAM complex. The MDM10-MDM12-MMM1 subcomplex further acts in the TOM40-specific pathway after the action of the MDM12-MMM1 complex. Essential for establishing and maintaining the structure of mitochondria and maintenance of mtDNA nucleoids.</text>
</comment>
<dbReference type="PANTHER" id="PTHR13466">
    <property type="entry name" value="TEX2 PROTEIN-RELATED"/>
    <property type="match status" value="1"/>
</dbReference>
<evidence type="ECO:0000256" key="5">
    <source>
        <dbReference type="ARBA" id="ARBA00023055"/>
    </source>
</evidence>
<proteinExistence type="inferred from homology"/>
<keyword evidence="5" id="KW-0445">Lipid transport</keyword>
<evidence type="ECO:0000256" key="4">
    <source>
        <dbReference type="ARBA" id="ARBA00022989"/>
    </source>
</evidence>
<gene>
    <name evidence="8" type="primary">MMM1</name>
    <name evidence="12" type="ORF">CXQ85_004239</name>
</gene>
<dbReference type="InterPro" id="IPR031468">
    <property type="entry name" value="SMP_LBD"/>
</dbReference>
<keyword evidence="13" id="KW-1185">Reference proteome</keyword>
<dbReference type="GO" id="GO:0005789">
    <property type="term" value="C:endoplasmic reticulum membrane"/>
    <property type="evidence" value="ECO:0007669"/>
    <property type="project" value="UniProtKB-SubCell"/>
</dbReference>
<evidence type="ECO:0000256" key="9">
    <source>
        <dbReference type="SAM" id="MobiDB-lite"/>
    </source>
</evidence>
<evidence type="ECO:0000259" key="11">
    <source>
        <dbReference type="PROSITE" id="PS51847"/>
    </source>
</evidence>
<sequence>MDGTELSRTWAQSEMPKGFPKGQPEQIVTVLQPPSNNAWSFTQGLICGQVSVVIVILVFIKFFVFADGSSPQSASSKSNKRDVAAVVVKRDKPKDEDGEDSNSNPAKLATILEKTYYDVENHAPESLDWFNVLVAQTIAQLRTEALLSDNIYHSLNTFLEKSETPDYLDRIRLSEIDIGDDFPIFSNCRIKHSGDDFGRLEARIDVDLSDTLTLGIETRLLLNHPRPLTAALPVQLSVSIVRFSGCLTVSLVNINETDFAGSSKENLTGGTALMFSFSPDYRLEFSVKSLIGSRAKLQDVPKISELIESKLRSWFKDSDPLTFYVAQKQKH</sequence>
<evidence type="ECO:0000256" key="2">
    <source>
        <dbReference type="ARBA" id="ARBA00022692"/>
    </source>
</evidence>
<feature type="topological domain" description="Lumenal" evidence="8">
    <location>
        <begin position="1"/>
        <end position="44"/>
    </location>
</feature>
<dbReference type="PROSITE" id="PS51847">
    <property type="entry name" value="SMP"/>
    <property type="match status" value="1"/>
</dbReference>
<feature type="region of interest" description="Disordered" evidence="9">
    <location>
        <begin position="1"/>
        <end position="23"/>
    </location>
</feature>
<dbReference type="InterPro" id="IPR027537">
    <property type="entry name" value="Mmm1"/>
</dbReference>
<dbReference type="GO" id="GO:0015914">
    <property type="term" value="P:phospholipid transport"/>
    <property type="evidence" value="ECO:0007669"/>
    <property type="project" value="TreeGrafter"/>
</dbReference>
<protein>
    <recommendedName>
        <fullName evidence="8">Maintenance of mitochondrial morphology protein 1</fullName>
    </recommendedName>
</protein>
<dbReference type="STRING" id="45357.A0A2V1ASH2"/>
<keyword evidence="7 8" id="KW-0472">Membrane</keyword>
<comment type="similarity">
    <text evidence="8">Belongs to the MMM1 family.</text>
</comment>
<reference evidence="12 13" key="1">
    <citation type="submission" date="2017-12" db="EMBL/GenBank/DDBJ databases">
        <title>Genome Sequence of a Multidrug-Resistant Candida haemulonii Isolate from a Patient with Chronic Leg Ulcers in Israel.</title>
        <authorList>
            <person name="Chow N.A."/>
            <person name="Gade L."/>
            <person name="Batra D."/>
            <person name="Rowe L.A."/>
            <person name="Ben-Ami R."/>
            <person name="Loparev V.N."/>
            <person name="Litvintseva A.P."/>
        </authorList>
    </citation>
    <scope>NUCLEOTIDE SEQUENCE [LARGE SCALE GENOMIC DNA]</scope>
    <source>
        <strain evidence="12 13">B11899</strain>
    </source>
</reference>
<comment type="subcellular location">
    <subcellularLocation>
        <location evidence="8">Endoplasmic reticulum membrane</location>
        <topology evidence="8">Single-pass type I membrane protein</topology>
    </subcellularLocation>
    <text evidence="8">The ERMES/MDM complex localizes to a few discrete foci (around 10 per single cell), that represent mitochondria-endoplasmic reticulum junctions. These foci are often found next to mtDNA nucleoids.</text>
</comment>
<dbReference type="PANTHER" id="PTHR13466:SF0">
    <property type="entry name" value="SMP-LTD DOMAIN-CONTAINING PROTEIN"/>
    <property type="match status" value="1"/>
</dbReference>
<keyword evidence="3 8" id="KW-0256">Endoplasmic reticulum</keyword>
<accession>A0A2V1ASH2</accession>
<feature type="transmembrane region" description="Helical" evidence="10">
    <location>
        <begin position="41"/>
        <end position="64"/>
    </location>
</feature>
<dbReference type="InterPro" id="IPR019411">
    <property type="entry name" value="MMM1_dom"/>
</dbReference>
<evidence type="ECO:0000256" key="1">
    <source>
        <dbReference type="ARBA" id="ARBA00022448"/>
    </source>
</evidence>
<dbReference type="VEuPathDB" id="FungiDB:CXQ85_004239"/>
<dbReference type="OrthoDB" id="5599157at2759"/>
<dbReference type="AlphaFoldDB" id="A0A2V1ASH2"/>
<evidence type="ECO:0000313" key="12">
    <source>
        <dbReference type="EMBL" id="PVH20735.1"/>
    </source>
</evidence>
<keyword evidence="1" id="KW-0813">Transport</keyword>
<evidence type="ECO:0000256" key="6">
    <source>
        <dbReference type="ARBA" id="ARBA00023121"/>
    </source>
</evidence>
<evidence type="ECO:0000256" key="7">
    <source>
        <dbReference type="ARBA" id="ARBA00023136"/>
    </source>
</evidence>
<name>A0A2V1ASH2_9ASCO</name>
<feature type="topological domain" description="Cytoplasmic" evidence="8">
    <location>
        <begin position="66"/>
        <end position="331"/>
    </location>
</feature>
<dbReference type="Proteomes" id="UP000244309">
    <property type="component" value="Unassembled WGS sequence"/>
</dbReference>
<feature type="domain" description="SMP-LTD" evidence="11">
    <location>
        <begin position="123"/>
        <end position="328"/>
    </location>
</feature>
<evidence type="ECO:0000256" key="3">
    <source>
        <dbReference type="ARBA" id="ARBA00022824"/>
    </source>
</evidence>
<keyword evidence="2 8" id="KW-0812">Transmembrane</keyword>
<comment type="subunit">
    <text evidence="8">Homodimer. Component of the ER-mitochondria encounter structure (ERMES) or MDM complex, composed of MMM1, MDM10, MDM12 and MDM34. A MMM1 homodimer associates with one molecule of MDM12 on each side in a pairwise head-to-tail manner, and the SMP-LTD domains of MMM1 and MDM12 generate a continuous hydrophobic tunnel for phospholipid trafficking.</text>
</comment>
<dbReference type="GO" id="GO:0032865">
    <property type="term" value="C:ERMES complex"/>
    <property type="evidence" value="ECO:0007669"/>
    <property type="project" value="UniProtKB-UniRule"/>
</dbReference>
<keyword evidence="4 8" id="KW-1133">Transmembrane helix</keyword>